<evidence type="ECO:0000313" key="6">
    <source>
        <dbReference type="EMBL" id="SFI06864.1"/>
    </source>
</evidence>
<dbReference type="FunFam" id="3.40.50.1100:FF:000005">
    <property type="entry name" value="Threonine dehydratase catabolic"/>
    <property type="match status" value="1"/>
</dbReference>
<accession>A0A1I3F6M0</accession>
<comment type="similarity">
    <text evidence="2">Belongs to the serine/threonine dehydratase family.</text>
</comment>
<gene>
    <name evidence="6" type="ORF">SAMN04487959_11643</name>
</gene>
<proteinExistence type="inferred from homology"/>
<dbReference type="InterPro" id="IPR036052">
    <property type="entry name" value="TrpB-like_PALP_sf"/>
</dbReference>
<dbReference type="RefSeq" id="WP_092849376.1">
    <property type="nucleotide sequence ID" value="NZ_FOPY01000016.1"/>
</dbReference>
<dbReference type="PANTHER" id="PTHR48078:SF6">
    <property type="entry name" value="L-THREONINE DEHYDRATASE CATABOLIC TDCB"/>
    <property type="match status" value="1"/>
</dbReference>
<dbReference type="InterPro" id="IPR001926">
    <property type="entry name" value="TrpB-like_PALP"/>
</dbReference>
<dbReference type="EMBL" id="FOPY01000016">
    <property type="protein sequence ID" value="SFI06864.1"/>
    <property type="molecule type" value="Genomic_DNA"/>
</dbReference>
<dbReference type="Pfam" id="PF00291">
    <property type="entry name" value="PALP"/>
    <property type="match status" value="1"/>
</dbReference>
<feature type="domain" description="Tryptophan synthase beta chain-like PALP" evidence="5">
    <location>
        <begin position="16"/>
        <end position="304"/>
    </location>
</feature>
<organism evidence="6 7">
    <name type="scientific">Modicisalibacter xianhensis</name>
    <dbReference type="NCBI Taxonomy" id="442341"/>
    <lineage>
        <taxon>Bacteria</taxon>
        <taxon>Pseudomonadati</taxon>
        <taxon>Pseudomonadota</taxon>
        <taxon>Gammaproteobacteria</taxon>
        <taxon>Oceanospirillales</taxon>
        <taxon>Halomonadaceae</taxon>
        <taxon>Modicisalibacter</taxon>
    </lineage>
</organism>
<evidence type="ECO:0000256" key="2">
    <source>
        <dbReference type="ARBA" id="ARBA00010869"/>
    </source>
</evidence>
<dbReference type="GO" id="GO:0009097">
    <property type="term" value="P:isoleucine biosynthetic process"/>
    <property type="evidence" value="ECO:0007669"/>
    <property type="project" value="TreeGrafter"/>
</dbReference>
<evidence type="ECO:0000256" key="1">
    <source>
        <dbReference type="ARBA" id="ARBA00001933"/>
    </source>
</evidence>
<name>A0A1I3F6M0_9GAMM</name>
<sequence>MLTVDEIRQAHERIADTLSPTPVLPEGFLSSARAQRVLLKCELFQHTGSFKPRGGLNWIRTAEDAELSRGLGAVSAGNHALGLAWAAQAVGVDVTIVMPESASDFKVQGTRQLGAEVILHGDINDAWELMHRLVEERGLTLVHPYDDLRIIAGQGTVGLEILEQVPEAGTLVCPVGGGGLITGIAVAARALRPDIRIIGVEPEGAASMRAAWTHQGPYRLNSVETCAKSLGAAIVGTYTYPLCRQYVDALVTVSEAAILQATQHLLTRTKLFVEPGAAVGIAALLEGRLPDPLPDGDIVLVITGGNMGLDELAALLPSK</sequence>
<keyword evidence="4" id="KW-0456">Lyase</keyword>
<protein>
    <submittedName>
        <fullName evidence="6">Threonine dehydratase</fullName>
    </submittedName>
</protein>
<keyword evidence="3" id="KW-0663">Pyridoxal phosphate</keyword>
<dbReference type="Proteomes" id="UP000199040">
    <property type="component" value="Unassembled WGS sequence"/>
</dbReference>
<evidence type="ECO:0000256" key="4">
    <source>
        <dbReference type="ARBA" id="ARBA00023239"/>
    </source>
</evidence>
<dbReference type="FunFam" id="3.40.50.1100:FF:000007">
    <property type="entry name" value="L-threonine dehydratase catabolic TdcB"/>
    <property type="match status" value="1"/>
</dbReference>
<dbReference type="SUPFAM" id="SSF53686">
    <property type="entry name" value="Tryptophan synthase beta subunit-like PLP-dependent enzymes"/>
    <property type="match status" value="1"/>
</dbReference>
<dbReference type="CDD" id="cd01562">
    <property type="entry name" value="Thr-dehyd"/>
    <property type="match status" value="1"/>
</dbReference>
<evidence type="ECO:0000259" key="5">
    <source>
        <dbReference type="Pfam" id="PF00291"/>
    </source>
</evidence>
<comment type="cofactor">
    <cofactor evidence="1">
        <name>pyridoxal 5'-phosphate</name>
        <dbReference type="ChEBI" id="CHEBI:597326"/>
    </cofactor>
</comment>
<dbReference type="PANTHER" id="PTHR48078">
    <property type="entry name" value="THREONINE DEHYDRATASE, MITOCHONDRIAL-RELATED"/>
    <property type="match status" value="1"/>
</dbReference>
<dbReference type="GO" id="GO:0006567">
    <property type="term" value="P:L-threonine catabolic process"/>
    <property type="evidence" value="ECO:0007669"/>
    <property type="project" value="TreeGrafter"/>
</dbReference>
<evidence type="ECO:0000256" key="3">
    <source>
        <dbReference type="ARBA" id="ARBA00022898"/>
    </source>
</evidence>
<dbReference type="InterPro" id="IPR050147">
    <property type="entry name" value="Ser/Thr_Dehydratase"/>
</dbReference>
<dbReference type="STRING" id="442341.SAMN04487959_11643"/>
<dbReference type="GO" id="GO:0004794">
    <property type="term" value="F:threonine deaminase activity"/>
    <property type="evidence" value="ECO:0007669"/>
    <property type="project" value="TreeGrafter"/>
</dbReference>
<dbReference type="AlphaFoldDB" id="A0A1I3F6M0"/>
<keyword evidence="7" id="KW-1185">Reference proteome</keyword>
<reference evidence="6 7" key="1">
    <citation type="submission" date="2016-10" db="EMBL/GenBank/DDBJ databases">
        <authorList>
            <person name="de Groot N.N."/>
        </authorList>
    </citation>
    <scope>NUCLEOTIDE SEQUENCE [LARGE SCALE GENOMIC DNA]</scope>
    <source>
        <strain evidence="6 7">CGMCC 1.6848</strain>
    </source>
</reference>
<dbReference type="GO" id="GO:0006565">
    <property type="term" value="P:L-serine catabolic process"/>
    <property type="evidence" value="ECO:0007669"/>
    <property type="project" value="TreeGrafter"/>
</dbReference>
<dbReference type="Gene3D" id="3.40.50.1100">
    <property type="match status" value="2"/>
</dbReference>
<dbReference type="GO" id="GO:0030170">
    <property type="term" value="F:pyridoxal phosphate binding"/>
    <property type="evidence" value="ECO:0007669"/>
    <property type="project" value="UniProtKB-ARBA"/>
</dbReference>
<dbReference type="GO" id="GO:0003941">
    <property type="term" value="F:L-serine ammonia-lyase activity"/>
    <property type="evidence" value="ECO:0007669"/>
    <property type="project" value="TreeGrafter"/>
</dbReference>
<evidence type="ECO:0000313" key="7">
    <source>
        <dbReference type="Proteomes" id="UP000199040"/>
    </source>
</evidence>